<evidence type="ECO:0000256" key="4">
    <source>
        <dbReference type="ARBA" id="ARBA00023163"/>
    </source>
</evidence>
<dbReference type="SUPFAM" id="SSF46785">
    <property type="entry name" value="Winged helix' DNA-binding domain"/>
    <property type="match status" value="1"/>
</dbReference>
<sequence length="297" mass="32504">MIASRRFLPSINSLTALEAVDRLGSATAAAQDLSLTHSAVSRQLKVLEDQLGVTLFVREGKGLKLTLAGETYAQSVREVLKQLAQASLKVKATGSRSSLNLAVLPTFGMYWLTPRLRAFCQANPGIQINQATRVLPFDFQQDPFDAALHFGTRNWPGVHYLPLAPERVMAVCAPDFTSKLPMAPEHLLEYPLLHLESRPGAWENWFSQQGLTASRLRGMLFDQFTNMTEAAAAGFGAALLPDFLAQAEIARGRVVAACDETSDADGTYYLVWPKTGDQSDALSKLIDWLKNDGKIAP</sequence>
<dbReference type="GO" id="GO:0003700">
    <property type="term" value="F:DNA-binding transcription factor activity"/>
    <property type="evidence" value="ECO:0007669"/>
    <property type="project" value="InterPro"/>
</dbReference>
<evidence type="ECO:0000313" key="7">
    <source>
        <dbReference type="Proteomes" id="UP000051681"/>
    </source>
</evidence>
<dbReference type="PROSITE" id="PS50931">
    <property type="entry name" value="HTH_LYSR"/>
    <property type="match status" value="1"/>
</dbReference>
<dbReference type="InterPro" id="IPR036390">
    <property type="entry name" value="WH_DNA-bd_sf"/>
</dbReference>
<dbReference type="PANTHER" id="PTHR30537:SF26">
    <property type="entry name" value="GLYCINE CLEAVAGE SYSTEM TRANSCRIPTIONAL ACTIVATOR"/>
    <property type="match status" value="1"/>
</dbReference>
<organism evidence="6 7">
    <name type="scientific">Thalassovita mediterranea</name>
    <dbReference type="NCBI Taxonomy" id="340021"/>
    <lineage>
        <taxon>Bacteria</taxon>
        <taxon>Pseudomonadati</taxon>
        <taxon>Pseudomonadota</taxon>
        <taxon>Alphaproteobacteria</taxon>
        <taxon>Rhodobacterales</taxon>
        <taxon>Roseobacteraceae</taxon>
        <taxon>Thalassovita</taxon>
    </lineage>
</organism>
<dbReference type="Proteomes" id="UP000051681">
    <property type="component" value="Unassembled WGS sequence"/>
</dbReference>
<dbReference type="Pfam" id="PF00126">
    <property type="entry name" value="HTH_1"/>
    <property type="match status" value="1"/>
</dbReference>
<dbReference type="Gene3D" id="3.40.190.10">
    <property type="entry name" value="Periplasmic binding protein-like II"/>
    <property type="match status" value="2"/>
</dbReference>
<name>A0A0P1H210_9RHOB</name>
<keyword evidence="4" id="KW-0804">Transcription</keyword>
<feature type="domain" description="HTH lysR-type" evidence="5">
    <location>
        <begin position="9"/>
        <end position="66"/>
    </location>
</feature>
<keyword evidence="3" id="KW-0238">DNA-binding</keyword>
<dbReference type="Gene3D" id="1.10.10.10">
    <property type="entry name" value="Winged helix-like DNA-binding domain superfamily/Winged helix DNA-binding domain"/>
    <property type="match status" value="1"/>
</dbReference>
<dbReference type="EMBL" id="CYSF01000006">
    <property type="protein sequence ID" value="CUH84096.1"/>
    <property type="molecule type" value="Genomic_DNA"/>
</dbReference>
<dbReference type="RefSeq" id="WP_058318185.1">
    <property type="nucleotide sequence ID" value="NZ_CYSF01000006.1"/>
</dbReference>
<dbReference type="InterPro" id="IPR005119">
    <property type="entry name" value="LysR_subst-bd"/>
</dbReference>
<evidence type="ECO:0000256" key="1">
    <source>
        <dbReference type="ARBA" id="ARBA00009437"/>
    </source>
</evidence>
<dbReference type="InterPro" id="IPR058163">
    <property type="entry name" value="LysR-type_TF_proteobact-type"/>
</dbReference>
<comment type="similarity">
    <text evidence="1">Belongs to the LysR transcriptional regulatory family.</text>
</comment>
<protein>
    <submittedName>
        <fullName evidence="6">Gcv operon activator</fullName>
    </submittedName>
</protein>
<evidence type="ECO:0000256" key="2">
    <source>
        <dbReference type="ARBA" id="ARBA00023015"/>
    </source>
</evidence>
<dbReference type="PANTHER" id="PTHR30537">
    <property type="entry name" value="HTH-TYPE TRANSCRIPTIONAL REGULATOR"/>
    <property type="match status" value="1"/>
</dbReference>
<dbReference type="PRINTS" id="PR00039">
    <property type="entry name" value="HTHLYSR"/>
</dbReference>
<proteinExistence type="inferred from homology"/>
<dbReference type="GO" id="GO:0006351">
    <property type="term" value="P:DNA-templated transcription"/>
    <property type="evidence" value="ECO:0007669"/>
    <property type="project" value="TreeGrafter"/>
</dbReference>
<dbReference type="SUPFAM" id="SSF53850">
    <property type="entry name" value="Periplasmic binding protein-like II"/>
    <property type="match status" value="1"/>
</dbReference>
<dbReference type="Pfam" id="PF03466">
    <property type="entry name" value="LysR_substrate"/>
    <property type="match status" value="1"/>
</dbReference>
<evidence type="ECO:0000256" key="3">
    <source>
        <dbReference type="ARBA" id="ARBA00023125"/>
    </source>
</evidence>
<dbReference type="GO" id="GO:0043565">
    <property type="term" value="F:sequence-specific DNA binding"/>
    <property type="evidence" value="ECO:0007669"/>
    <property type="project" value="TreeGrafter"/>
</dbReference>
<dbReference type="AlphaFoldDB" id="A0A0P1H210"/>
<keyword evidence="2" id="KW-0805">Transcription regulation</keyword>
<accession>A0A0P1H210</accession>
<gene>
    <name evidence="6" type="primary">gcvA_5</name>
    <name evidence="6" type="ORF">TM5383_01301</name>
</gene>
<evidence type="ECO:0000313" key="6">
    <source>
        <dbReference type="EMBL" id="CUH84096.1"/>
    </source>
</evidence>
<keyword evidence="7" id="KW-1185">Reference proteome</keyword>
<evidence type="ECO:0000259" key="5">
    <source>
        <dbReference type="PROSITE" id="PS50931"/>
    </source>
</evidence>
<dbReference type="FunFam" id="1.10.10.10:FF:000001">
    <property type="entry name" value="LysR family transcriptional regulator"/>
    <property type="match status" value="1"/>
</dbReference>
<reference evidence="6 7" key="1">
    <citation type="submission" date="2015-09" db="EMBL/GenBank/DDBJ databases">
        <authorList>
            <consortium name="Swine Surveillance"/>
        </authorList>
    </citation>
    <scope>NUCLEOTIDE SEQUENCE [LARGE SCALE GENOMIC DNA]</scope>
    <source>
        <strain evidence="6 7">CECT 8383</strain>
    </source>
</reference>
<dbReference type="OrthoDB" id="5526340at2"/>
<dbReference type="InterPro" id="IPR000847">
    <property type="entry name" value="LysR_HTH_N"/>
</dbReference>
<dbReference type="InterPro" id="IPR036388">
    <property type="entry name" value="WH-like_DNA-bd_sf"/>
</dbReference>
<dbReference type="STRING" id="340021.TM5383_01301"/>